<accession>A0ABQ4BZZ9</accession>
<evidence type="ECO:0000259" key="3">
    <source>
        <dbReference type="Pfam" id="PF08840"/>
    </source>
</evidence>
<dbReference type="EMBL" id="BONC01000012">
    <property type="protein sequence ID" value="GIF56103.1"/>
    <property type="molecule type" value="Genomic_DNA"/>
</dbReference>
<dbReference type="InterPro" id="IPR006862">
    <property type="entry name" value="Thio_Ohase/aa_AcTrfase"/>
</dbReference>
<organism evidence="4 5">
    <name type="scientific">Asanoa iriomotensis</name>
    <dbReference type="NCBI Taxonomy" id="234613"/>
    <lineage>
        <taxon>Bacteria</taxon>
        <taxon>Bacillati</taxon>
        <taxon>Actinomycetota</taxon>
        <taxon>Actinomycetes</taxon>
        <taxon>Micromonosporales</taxon>
        <taxon>Micromonosporaceae</taxon>
        <taxon>Asanoa</taxon>
    </lineage>
</organism>
<dbReference type="InterPro" id="IPR014940">
    <property type="entry name" value="BAAT_C"/>
</dbReference>
<dbReference type="Gene3D" id="3.40.50.1820">
    <property type="entry name" value="alpha/beta hydrolase"/>
    <property type="match status" value="1"/>
</dbReference>
<feature type="domain" description="Acyl-CoA thioester hydrolase/bile acid-CoA amino acid N-acetyltransferase" evidence="2">
    <location>
        <begin position="52"/>
        <end position="174"/>
    </location>
</feature>
<keyword evidence="4" id="KW-0378">Hydrolase</keyword>
<dbReference type="Pfam" id="PF08840">
    <property type="entry name" value="BAAT_C"/>
    <property type="match status" value="1"/>
</dbReference>
<proteinExistence type="inferred from homology"/>
<sequence>MNPIVIVFGVGIRRWIAALTAVFVVGGGAAGCSARDSTDATIDVDAAVALADQPIQLRVSGLRARETVTVASQAADLRGQRWSGEATFEADGDGVVDLTRSAPVSGTYSGADGMGLFWSMWPATGDPERAWFSPGYPDAMGAYEVRLTVTAAGREIAARTVTRQWIAPGVTHRALTPGADGVAGVLFLPAAGAERRPGVLLIGGSEGGIGSRYDAALLASHGHPTLTLGYFGAPGLPETLRDIPLEYFATAARLLSGQAGADPDGVVVNGYSRGTEAALLLAQYYPDLVRSTILYAPNDRVWPSFPDRVGNAWTLGGAPVPQSAIPVTHVRGPVLTIAGGDDKLGPAAEQAQRIMQRLDDANVTAAHQTLIYPDAGHAVGTFPHLARGTFAGALALGGTRRADAAARSDSWPKVLAFVAA</sequence>
<keyword evidence="5" id="KW-1185">Reference proteome</keyword>
<dbReference type="PIRSF" id="PIRSF016521">
    <property type="entry name" value="Acyl-CoA_hydro"/>
    <property type="match status" value="1"/>
</dbReference>
<dbReference type="InterPro" id="IPR016662">
    <property type="entry name" value="Acyl-CoA_thioEstase_long-chain"/>
</dbReference>
<name>A0ABQ4BZZ9_9ACTN</name>
<evidence type="ECO:0000313" key="4">
    <source>
        <dbReference type="EMBL" id="GIF56103.1"/>
    </source>
</evidence>
<dbReference type="SUPFAM" id="SSF53474">
    <property type="entry name" value="alpha/beta-Hydrolases"/>
    <property type="match status" value="1"/>
</dbReference>
<dbReference type="Pfam" id="PF04775">
    <property type="entry name" value="Bile_Hydr_Trans"/>
    <property type="match status" value="1"/>
</dbReference>
<comment type="caution">
    <text evidence="4">The sequence shown here is derived from an EMBL/GenBank/DDBJ whole genome shotgun (WGS) entry which is preliminary data.</text>
</comment>
<dbReference type="GO" id="GO:0016787">
    <property type="term" value="F:hydrolase activity"/>
    <property type="evidence" value="ECO:0007669"/>
    <property type="project" value="UniProtKB-KW"/>
</dbReference>
<dbReference type="Gene3D" id="2.60.40.2240">
    <property type="entry name" value="Acyl-CoA thioester hydrolase/BAAT N-terminal domain"/>
    <property type="match status" value="1"/>
</dbReference>
<dbReference type="Proteomes" id="UP000624325">
    <property type="component" value="Unassembled WGS sequence"/>
</dbReference>
<dbReference type="InterPro" id="IPR029058">
    <property type="entry name" value="AB_hydrolase_fold"/>
</dbReference>
<gene>
    <name evidence="4" type="ORF">Air01nite_21980</name>
</gene>
<comment type="similarity">
    <text evidence="1">Belongs to the C/M/P thioester hydrolase family.</text>
</comment>
<feature type="domain" description="BAAT/Acyl-CoA thioester hydrolase C-terminal" evidence="3">
    <location>
        <begin position="320"/>
        <end position="418"/>
    </location>
</feature>
<reference evidence="4 5" key="1">
    <citation type="submission" date="2021-01" db="EMBL/GenBank/DDBJ databases">
        <title>Whole genome shotgun sequence of Asanoa iriomotensis NBRC 100142.</title>
        <authorList>
            <person name="Komaki H."/>
            <person name="Tamura T."/>
        </authorList>
    </citation>
    <scope>NUCLEOTIDE SEQUENCE [LARGE SCALE GENOMIC DNA]</scope>
    <source>
        <strain evidence="4 5">NBRC 100142</strain>
    </source>
</reference>
<protein>
    <submittedName>
        <fullName evidence="4">Palmitoyl-CoA hydrolase</fullName>
    </submittedName>
</protein>
<dbReference type="PANTHER" id="PTHR10824">
    <property type="entry name" value="ACYL-COENZYME A THIOESTERASE-RELATED"/>
    <property type="match status" value="1"/>
</dbReference>
<dbReference type="PANTHER" id="PTHR10824:SF4">
    <property type="entry name" value="ACYL-COENZYME A THIOESTERASE 1-LIKE"/>
    <property type="match status" value="1"/>
</dbReference>
<dbReference type="InterPro" id="IPR042490">
    <property type="entry name" value="Thio_Ohase/BAAT_N"/>
</dbReference>
<evidence type="ECO:0000259" key="2">
    <source>
        <dbReference type="Pfam" id="PF04775"/>
    </source>
</evidence>
<evidence type="ECO:0000313" key="5">
    <source>
        <dbReference type="Proteomes" id="UP000624325"/>
    </source>
</evidence>
<evidence type="ECO:0000256" key="1">
    <source>
        <dbReference type="ARBA" id="ARBA00006538"/>
    </source>
</evidence>